<dbReference type="InterPro" id="IPR004635">
    <property type="entry name" value="Pept_S49_SppA"/>
</dbReference>
<evidence type="ECO:0000313" key="10">
    <source>
        <dbReference type="Proteomes" id="UP000672097"/>
    </source>
</evidence>
<evidence type="ECO:0000259" key="8">
    <source>
        <dbReference type="Pfam" id="PF01343"/>
    </source>
</evidence>
<evidence type="ECO:0000256" key="5">
    <source>
        <dbReference type="ARBA" id="ARBA00022825"/>
    </source>
</evidence>
<evidence type="ECO:0000256" key="6">
    <source>
        <dbReference type="ARBA" id="ARBA00023136"/>
    </source>
</evidence>
<keyword evidence="4" id="KW-0378">Hydrolase</keyword>
<evidence type="ECO:0000256" key="4">
    <source>
        <dbReference type="ARBA" id="ARBA00022801"/>
    </source>
</evidence>
<feature type="domain" description="Peptidase S49" evidence="8">
    <location>
        <begin position="136"/>
        <end position="283"/>
    </location>
</feature>
<dbReference type="PANTHER" id="PTHR33209:SF1">
    <property type="entry name" value="PEPTIDASE S49 DOMAIN-CONTAINING PROTEIN"/>
    <property type="match status" value="1"/>
</dbReference>
<dbReference type="EMBL" id="JAGQDG010000007">
    <property type="protein sequence ID" value="MBQ0937279.1"/>
    <property type="molecule type" value="Genomic_DNA"/>
</dbReference>
<dbReference type="Proteomes" id="UP000672097">
    <property type="component" value="Unassembled WGS sequence"/>
</dbReference>
<evidence type="ECO:0000256" key="2">
    <source>
        <dbReference type="ARBA" id="ARBA00008683"/>
    </source>
</evidence>
<keyword evidence="7" id="KW-1133">Transmembrane helix</keyword>
<dbReference type="NCBIfam" id="TIGR00706">
    <property type="entry name" value="SppA_dom"/>
    <property type="match status" value="1"/>
</dbReference>
<evidence type="ECO:0000313" key="9">
    <source>
        <dbReference type="EMBL" id="MBQ0937279.1"/>
    </source>
</evidence>
<dbReference type="InterPro" id="IPR047272">
    <property type="entry name" value="S49_SppA_C"/>
</dbReference>
<evidence type="ECO:0000256" key="7">
    <source>
        <dbReference type="SAM" id="Phobius"/>
    </source>
</evidence>
<feature type="transmembrane region" description="Helical" evidence="7">
    <location>
        <begin position="28"/>
        <end position="46"/>
    </location>
</feature>
<dbReference type="InterPro" id="IPR029045">
    <property type="entry name" value="ClpP/crotonase-like_dom_sf"/>
</dbReference>
<proteinExistence type="inferred from homology"/>
<dbReference type="PANTHER" id="PTHR33209">
    <property type="entry name" value="PROTEASE 4"/>
    <property type="match status" value="1"/>
</dbReference>
<protein>
    <submittedName>
        <fullName evidence="9">Signal peptide peptidase SppA</fullName>
    </submittedName>
</protein>
<evidence type="ECO:0000256" key="1">
    <source>
        <dbReference type="ARBA" id="ARBA00004370"/>
    </source>
</evidence>
<dbReference type="InterPro" id="IPR002142">
    <property type="entry name" value="Peptidase_S49"/>
</dbReference>
<accession>A0ABS5E1V3</accession>
<keyword evidence="10" id="KW-1185">Reference proteome</keyword>
<dbReference type="Pfam" id="PF01343">
    <property type="entry name" value="Peptidase_S49"/>
    <property type="match status" value="2"/>
</dbReference>
<dbReference type="PIRSF" id="PIRSF001217">
    <property type="entry name" value="Protease_4_SppA"/>
    <property type="match status" value="1"/>
</dbReference>
<dbReference type="CDD" id="cd07023">
    <property type="entry name" value="S49_Sppa_N_C"/>
    <property type="match status" value="1"/>
</dbReference>
<comment type="similarity">
    <text evidence="2">Belongs to the peptidase S49 family.</text>
</comment>
<sequence>MSFSSIASPFVAVFKGIWWFLDLCRRAFFNLIILLVLIAIAVALFTSKPDKPKDKTTLVLNLQGKLVEEVAGSPREHLLAGAQGEMVHQTRLRDVLTALKEACKDPNISQAVLDVSEFEGAGMAQLREVGTALTQFKACNKPLLSYGEHFSQAGYYLASHANEVNLHPMGMVELSGFGRQRNYYKDALDRLGITVHLLRVGTFKSFGEPYIANAPSKAALEADAYLYDALWADYMSSVEAQRKLPAGSITQLINTLPEALKATGGDGAKLALNAKLVDAVITRDLFREKIIKGGALDDKTIRQVSLADYARQAPQPSAIGPAVGVVVAEGEIIDGFASPGTIGGDSTARLIRQVREDERIKAVVVRVNSPGGSALASEIVRRELEVTRTAGKPVVISMGDVAASGGYWISMSSDRVLADKGTITGSIGVFGMLPTAEGLMDKLSIRTGGYSTTWLAGGYDPRRALDPRMAEVVQSGINDIYTRFIGQAAAARKMKPEALDAVAQGRVWTGQQAKERGLVDELGGLQDAITAATSLAKLDKPAVVYVEPERSRFDRLLASLGDQAAVSIAPLFQSLMGSHSNPLRNAAAWATRQDQGELALARKLIEGRQPYAAAVHCLCTAP</sequence>
<feature type="transmembrane region" description="Helical" evidence="7">
    <location>
        <begin position="6"/>
        <end position="21"/>
    </location>
</feature>
<organism evidence="9 10">
    <name type="scientific">Ideonella paludis</name>
    <dbReference type="NCBI Taxonomy" id="1233411"/>
    <lineage>
        <taxon>Bacteria</taxon>
        <taxon>Pseudomonadati</taxon>
        <taxon>Pseudomonadota</taxon>
        <taxon>Betaproteobacteria</taxon>
        <taxon>Burkholderiales</taxon>
        <taxon>Sphaerotilaceae</taxon>
        <taxon>Ideonella</taxon>
    </lineage>
</organism>
<dbReference type="SUPFAM" id="SSF52096">
    <property type="entry name" value="ClpP/crotonase"/>
    <property type="match status" value="2"/>
</dbReference>
<dbReference type="Gene3D" id="3.90.226.10">
    <property type="entry name" value="2-enoyl-CoA Hydratase, Chain A, domain 1"/>
    <property type="match status" value="4"/>
</dbReference>
<keyword evidence="6 7" id="KW-0472">Membrane</keyword>
<keyword evidence="7" id="KW-0812">Transmembrane</keyword>
<keyword evidence="3" id="KW-0645">Protease</keyword>
<gene>
    <name evidence="9" type="primary">sppA</name>
    <name evidence="9" type="ORF">KAK11_18280</name>
</gene>
<comment type="caution">
    <text evidence="9">The sequence shown here is derived from an EMBL/GenBank/DDBJ whole genome shotgun (WGS) entry which is preliminary data.</text>
</comment>
<dbReference type="NCBIfam" id="TIGR00705">
    <property type="entry name" value="SppA_67K"/>
    <property type="match status" value="1"/>
</dbReference>
<dbReference type="InterPro" id="IPR047217">
    <property type="entry name" value="S49_SppA_67K_type_N"/>
</dbReference>
<evidence type="ECO:0000256" key="3">
    <source>
        <dbReference type="ARBA" id="ARBA00022670"/>
    </source>
</evidence>
<keyword evidence="5" id="KW-0720">Serine protease</keyword>
<comment type="subcellular location">
    <subcellularLocation>
        <location evidence="1">Membrane</location>
    </subcellularLocation>
</comment>
<reference evidence="9 10" key="1">
    <citation type="submission" date="2021-04" db="EMBL/GenBank/DDBJ databases">
        <title>The genome sequence of type strain Ideonella paludis KCTC 32238.</title>
        <authorList>
            <person name="Liu Y."/>
        </authorList>
    </citation>
    <scope>NUCLEOTIDE SEQUENCE [LARGE SCALE GENOMIC DNA]</scope>
    <source>
        <strain evidence="9 10">KCTC 32238</strain>
    </source>
</reference>
<dbReference type="InterPro" id="IPR004634">
    <property type="entry name" value="Pept_S49_pIV"/>
</dbReference>
<dbReference type="RefSeq" id="WP_210810766.1">
    <property type="nucleotide sequence ID" value="NZ_JAGQDG010000007.1"/>
</dbReference>
<name>A0ABS5E1V3_9BURK</name>
<feature type="domain" description="Peptidase S49" evidence="8">
    <location>
        <begin position="388"/>
        <end position="538"/>
    </location>
</feature>
<dbReference type="CDD" id="cd07018">
    <property type="entry name" value="S49_SppA_67K_type"/>
    <property type="match status" value="1"/>
</dbReference>